<dbReference type="Pfam" id="PF00395">
    <property type="entry name" value="SLH"/>
    <property type="match status" value="2"/>
</dbReference>
<feature type="domain" description="SLH" evidence="3">
    <location>
        <begin position="427"/>
        <end position="485"/>
    </location>
</feature>
<reference evidence="4 5" key="1">
    <citation type="submission" date="2016-10" db="EMBL/GenBank/DDBJ databases">
        <title>Complete Genome Sequence of Peptococcaceae strain DCMF.</title>
        <authorList>
            <person name="Edwards R.J."/>
            <person name="Holland S.I."/>
            <person name="Deshpande N.P."/>
            <person name="Wong Y.K."/>
            <person name="Ertan H."/>
            <person name="Manefield M."/>
            <person name="Russell T.L."/>
            <person name="Lee M.J."/>
        </authorList>
    </citation>
    <scope>NUCLEOTIDE SEQUENCE [LARGE SCALE GENOMIC DNA]</scope>
    <source>
        <strain evidence="4 5">DCMF</strain>
    </source>
</reference>
<feature type="domain" description="SLH" evidence="3">
    <location>
        <begin position="363"/>
        <end position="426"/>
    </location>
</feature>
<dbReference type="Proteomes" id="UP000323521">
    <property type="component" value="Chromosome"/>
</dbReference>
<evidence type="ECO:0000313" key="5">
    <source>
        <dbReference type="Proteomes" id="UP000323521"/>
    </source>
</evidence>
<proteinExistence type="predicted"/>
<feature type="domain" description="SLH" evidence="3">
    <location>
        <begin position="493"/>
        <end position="551"/>
    </location>
</feature>
<dbReference type="EMBL" id="CP017634">
    <property type="protein sequence ID" value="ATW27561.1"/>
    <property type="molecule type" value="Genomic_DNA"/>
</dbReference>
<feature type="chain" id="PRO_5018096352" description="SLH domain-containing protein" evidence="2">
    <location>
        <begin position="28"/>
        <end position="551"/>
    </location>
</feature>
<dbReference type="RefSeq" id="WP_148136931.1">
    <property type="nucleotide sequence ID" value="NZ_CP017634.1"/>
</dbReference>
<evidence type="ECO:0000256" key="2">
    <source>
        <dbReference type="SAM" id="SignalP"/>
    </source>
</evidence>
<protein>
    <recommendedName>
        <fullName evidence="3">SLH domain-containing protein</fullName>
    </recommendedName>
</protein>
<gene>
    <name evidence="4" type="ORF">DCMF_24905</name>
</gene>
<dbReference type="Gene3D" id="1.50.10.20">
    <property type="match status" value="1"/>
</dbReference>
<dbReference type="AlphaFoldDB" id="A0A3G1KYP2"/>
<evidence type="ECO:0000259" key="3">
    <source>
        <dbReference type="PROSITE" id="PS51272"/>
    </source>
</evidence>
<keyword evidence="5" id="KW-1185">Reference proteome</keyword>
<accession>A0A3G1KYP2</accession>
<sequence length="551" mass="58888">MKHRIQTGILLLLAAVLILNLSVTAFAATAPEVDAAVTDTAQYLVKTVKAPQVGSIGGEWAVIGLARSGCAVPENYYSDYYQTVVKYVKACDGVLHEKKYTEYSRLILGLTAAGYDARDVGGYNLTTALGDFDKTIWQGINGPIFALIALDSANYPIPQNPKAATQATRDMYVNEILRRQLSDGGFSLFGGSESAEADEKADPDITGMALQALAKYQDRPEVKQATEKALACLSALQDSKGGYSSWDAANSESCVQVIVALCELGISLDDPRFVKNGHTLVDNLLTFYQKGKGFLHTADGGGSNQMATEQGFYALAAVQRALNGKNSLYRMDDAVKAADSGTPVPTAGLAGKDPHVQVMPIILPGITFPDISAHDNRLAIEALAARGIINGKTETDFDPDATMTRAEFAAIVVRGLGLTPQANKTFTDVSSNAWYAGYIGTANTFGIVMGTSPAIFDPMGTITRQEAATMVARAATFCGMDTAVDTGEVRDVLAQFGDYVQSADWARAPLAFCYREGILSQEDLEILPLASIKRCEIAQMLYNLLAASELL</sequence>
<dbReference type="SUPFAM" id="SSF48239">
    <property type="entry name" value="Terpenoid cyclases/Protein prenyltransferases"/>
    <property type="match status" value="1"/>
</dbReference>
<dbReference type="InterPro" id="IPR001119">
    <property type="entry name" value="SLH_dom"/>
</dbReference>
<evidence type="ECO:0000313" key="4">
    <source>
        <dbReference type="EMBL" id="ATW27561.1"/>
    </source>
</evidence>
<organism evidence="4 5">
    <name type="scientific">Formimonas warabiya</name>
    <dbReference type="NCBI Taxonomy" id="1761012"/>
    <lineage>
        <taxon>Bacteria</taxon>
        <taxon>Bacillati</taxon>
        <taxon>Bacillota</taxon>
        <taxon>Clostridia</taxon>
        <taxon>Eubacteriales</taxon>
        <taxon>Peptococcaceae</taxon>
        <taxon>Candidatus Formimonas</taxon>
    </lineage>
</organism>
<dbReference type="OrthoDB" id="3171015at2"/>
<name>A0A3G1KYP2_FORW1</name>
<keyword evidence="1" id="KW-0677">Repeat</keyword>
<dbReference type="CDD" id="cd00688">
    <property type="entry name" value="ISOPREN_C2_like"/>
    <property type="match status" value="1"/>
</dbReference>
<dbReference type="InterPro" id="IPR008930">
    <property type="entry name" value="Terpenoid_cyclase/PrenylTrfase"/>
</dbReference>
<dbReference type="KEGG" id="fwa:DCMF_24905"/>
<evidence type="ECO:0000256" key="1">
    <source>
        <dbReference type="ARBA" id="ARBA00022737"/>
    </source>
</evidence>
<keyword evidence="2" id="KW-0732">Signal</keyword>
<feature type="signal peptide" evidence="2">
    <location>
        <begin position="1"/>
        <end position="27"/>
    </location>
</feature>
<dbReference type="PROSITE" id="PS51272">
    <property type="entry name" value="SLH"/>
    <property type="match status" value="3"/>
</dbReference>